<dbReference type="EMBL" id="JAIZAY010000006">
    <property type="protein sequence ID" value="KAJ8040799.1"/>
    <property type="molecule type" value="Genomic_DNA"/>
</dbReference>
<accession>A0A9Q1HCB1</accession>
<dbReference type="Gene3D" id="3.30.450.20">
    <property type="entry name" value="PAS domain"/>
    <property type="match status" value="2"/>
</dbReference>
<dbReference type="InterPro" id="IPR029151">
    <property type="entry name" value="Sensor-like_sf"/>
</dbReference>
<keyword evidence="3" id="KW-0732">Signal</keyword>
<dbReference type="InterPro" id="IPR036465">
    <property type="entry name" value="vWFA_dom_sf"/>
</dbReference>
<sequence length="1380" mass="153836">MVVLWVKHFVCIIGITLLLLTLDVEVGCGIANAVTESTTYKGIMLHESHSNNKQGKKDGKGKSEFNFNHPDFRSMQDLTKYNHKEASITSFRVNNEAELRTGVTTQLMQEAKVLSQKMENIVNSELQYKYMQETYDSLTYLDTSSSGETQAVGQLAKNMKNKLNNFLEVLNSNKKIVENLYKSYWDGRQNQYKSHRSSPPTSSTSCCTLQNSELEYDFMFGANVSKSRACDCASPVTLNGAFNPTNNVSQVFKRNLLRNPTLKWQYFSSEGGIHTVYPAVAFKNCSAHTPQEKKVDMRNSPLYAVTVRPRPKNLIIFIDRGYGIGENSLKIAKQAAEVALRSLSERDRIGVLSVGSSTEHCEEDRCYTDQLAPASHLTKQQLIHFIRSIHSESEPTNHTQGLQKAFELIRNSAPPLDANDSAADSVILYISSGQTLDANESSSIINTAINENHKLGNRVIIMTYALLVEVIQGKPGMVELAFLRDLAEQDNGTQSVAFTSGSMPVRQKGVMTVLNQISDLPSTVGRFYTIFLPSSNGGVTYSLPYQDPVGKGLIISVTKPCFRKDNHMIGVIGLDVSVADLLQEVSYFEEGSKSYAFMIDEQGYTMAHPSLTKPIKMTEPPLFANIQHFERAIGFSNVRESMLRKESGSMTLKLNSEKDSVEATYSWAPVEGTPFIICTVFISENSHTRHMKHQTISQMESYFHRLDILPATHMCLNFKQLSTTDASTLMLAPNAFISPFEHFTQEETKLAVQAYMAYVNDNTNLIQNPGLKPSIKKHVAATSSINRAWRKQVENSALNNYIVRRYLSTTSGVVWMYPGTLLSKTFDPSRRPWYYEAQNNPGLITMTSPYLDVGGAGYIVTLSKAVFEGNSDGNHSSGDPIAAVMGIDLTLQYLYKLLVDTLPVCLEKHIRCFMMDDRGYLLAHPHMVEPTHKAPVEQQHITHKIQEVLISNDLLYQTEFVRKLQCNSYLNGTVQRYYSFNTSFQGLLSNKFNSEHCIQYKITPIQGTNAFVGIVNETCDMITAFCPCSMSDRICLNCRRMEQTECECPCECDLALDPCTGELIKAEDKNPACPGEEEDGVLPKVDESITEDLAFCVDTQCKQRTSWDSCFGVLNCEWCTIGTDGKSLKEPYCATQRECFGGVVGAETPYHDQLNFTQDPYEHGPGSHIGSVAGALLGIVTFLILVVYVYCHHIHKEARRQNEMDHNGSHVSVRVNVSNENVAVMEGNEDDDQNGPPGGGRYAQGNIALAAMEPPNPYHQIPGRRIRIWRRPGNAPSESDHGYSTMTPHEDSEYHYVEPEPIVVAPKHHLVEPPPGMVHVPRPDSPSASTSLLDCESDAATCGSGPITIPKIDPPPQTVLPRKSHRMRTRVQVHSVDTVC</sequence>
<evidence type="ECO:0000259" key="4">
    <source>
        <dbReference type="PROSITE" id="PS50234"/>
    </source>
</evidence>
<keyword evidence="2" id="KW-0472">Membrane</keyword>
<evidence type="ECO:0000313" key="5">
    <source>
        <dbReference type="EMBL" id="KAJ8040799.1"/>
    </source>
</evidence>
<dbReference type="OrthoDB" id="10009339at2759"/>
<dbReference type="GO" id="GO:0005245">
    <property type="term" value="F:voltage-gated calcium channel activity"/>
    <property type="evidence" value="ECO:0007669"/>
    <property type="project" value="TreeGrafter"/>
</dbReference>
<feature type="region of interest" description="Disordered" evidence="1">
    <location>
        <begin position="46"/>
        <end position="66"/>
    </location>
</feature>
<feature type="signal peptide" evidence="3">
    <location>
        <begin position="1"/>
        <end position="18"/>
    </location>
</feature>
<keyword evidence="2" id="KW-1133">Transmembrane helix</keyword>
<dbReference type="SUPFAM" id="SSF53300">
    <property type="entry name" value="vWA-like"/>
    <property type="match status" value="1"/>
</dbReference>
<dbReference type="InterPro" id="IPR051173">
    <property type="entry name" value="Ca_channel_alpha-2/delta"/>
</dbReference>
<dbReference type="Pfam" id="PF13768">
    <property type="entry name" value="VWA_3"/>
    <property type="match status" value="1"/>
</dbReference>
<dbReference type="FunFam" id="3.30.450.20:FF:000024">
    <property type="entry name" value="VWFA and cache domain-containing protein 1"/>
    <property type="match status" value="1"/>
</dbReference>
<evidence type="ECO:0000256" key="3">
    <source>
        <dbReference type="SAM" id="SignalP"/>
    </source>
</evidence>
<dbReference type="CDD" id="cd00198">
    <property type="entry name" value="vWFA"/>
    <property type="match status" value="1"/>
</dbReference>
<comment type="caution">
    <text evidence="5">The sequence shown here is derived from an EMBL/GenBank/DDBJ whole genome shotgun (WGS) entry which is preliminary data.</text>
</comment>
<feature type="domain" description="VWFA" evidence="4">
    <location>
        <begin position="313"/>
        <end position="517"/>
    </location>
</feature>
<reference evidence="5" key="1">
    <citation type="submission" date="2021-10" db="EMBL/GenBank/DDBJ databases">
        <title>Tropical sea cucumber genome reveals ecological adaptation and Cuvierian tubules defense mechanism.</title>
        <authorList>
            <person name="Chen T."/>
        </authorList>
    </citation>
    <scope>NUCLEOTIDE SEQUENCE</scope>
    <source>
        <strain evidence="5">Nanhai2018</strain>
        <tissue evidence="5">Muscle</tissue>
    </source>
</reference>
<evidence type="ECO:0000313" key="6">
    <source>
        <dbReference type="Proteomes" id="UP001152320"/>
    </source>
</evidence>
<dbReference type="SUPFAM" id="SSF103190">
    <property type="entry name" value="Sensory domain-like"/>
    <property type="match status" value="1"/>
</dbReference>
<evidence type="ECO:0000256" key="2">
    <source>
        <dbReference type="SAM" id="Phobius"/>
    </source>
</evidence>
<name>A0A9Q1HCB1_HOLLE</name>
<evidence type="ECO:0000256" key="1">
    <source>
        <dbReference type="SAM" id="MobiDB-lite"/>
    </source>
</evidence>
<proteinExistence type="predicted"/>
<feature type="chain" id="PRO_5040449114" evidence="3">
    <location>
        <begin position="19"/>
        <end position="1380"/>
    </location>
</feature>
<dbReference type="PROSITE" id="PS50234">
    <property type="entry name" value="VWFA"/>
    <property type="match status" value="1"/>
</dbReference>
<protein>
    <submittedName>
        <fullName evidence="5">VWFA and cache domain-containing protein 1</fullName>
    </submittedName>
</protein>
<keyword evidence="2" id="KW-0812">Transmembrane</keyword>
<keyword evidence="6" id="KW-1185">Reference proteome</keyword>
<dbReference type="PANTHER" id="PTHR10166">
    <property type="entry name" value="VOLTAGE-DEPENDENT CALCIUM CHANNEL SUBUNIT ALPHA-2/DELTA-RELATED"/>
    <property type="match status" value="1"/>
</dbReference>
<feature type="transmembrane region" description="Helical" evidence="2">
    <location>
        <begin position="1169"/>
        <end position="1191"/>
    </location>
</feature>
<gene>
    <name evidence="5" type="ORF">HOLleu_15199</name>
</gene>
<dbReference type="GO" id="GO:0005891">
    <property type="term" value="C:voltage-gated calcium channel complex"/>
    <property type="evidence" value="ECO:0007669"/>
    <property type="project" value="TreeGrafter"/>
</dbReference>
<feature type="compositionally biased region" description="Basic and acidic residues" evidence="1">
    <location>
        <begin position="46"/>
        <end position="63"/>
    </location>
</feature>
<dbReference type="Proteomes" id="UP001152320">
    <property type="component" value="Chromosome 6"/>
</dbReference>
<dbReference type="PANTHER" id="PTHR10166:SF68">
    <property type="entry name" value="VWFA AND CACHE DOMAIN-CONTAINING PROTEIN 1"/>
    <property type="match status" value="1"/>
</dbReference>
<organism evidence="5 6">
    <name type="scientific">Holothuria leucospilota</name>
    <name type="common">Black long sea cucumber</name>
    <name type="synonym">Mertensiothuria leucospilota</name>
    <dbReference type="NCBI Taxonomy" id="206669"/>
    <lineage>
        <taxon>Eukaryota</taxon>
        <taxon>Metazoa</taxon>
        <taxon>Echinodermata</taxon>
        <taxon>Eleutherozoa</taxon>
        <taxon>Echinozoa</taxon>
        <taxon>Holothuroidea</taxon>
        <taxon>Aspidochirotacea</taxon>
        <taxon>Aspidochirotida</taxon>
        <taxon>Holothuriidae</taxon>
        <taxon>Holothuria</taxon>
    </lineage>
</organism>
<dbReference type="Gene3D" id="3.40.50.410">
    <property type="entry name" value="von Willebrand factor, type A domain"/>
    <property type="match status" value="1"/>
</dbReference>
<dbReference type="InterPro" id="IPR002035">
    <property type="entry name" value="VWF_A"/>
</dbReference>